<dbReference type="GO" id="GO:0005743">
    <property type="term" value="C:mitochondrial inner membrane"/>
    <property type="evidence" value="ECO:0007669"/>
    <property type="project" value="UniProtKB-SubCell"/>
</dbReference>
<keyword evidence="22" id="KW-1185">Reference proteome</keyword>
<proteinExistence type="inferred from homology"/>
<evidence type="ECO:0000256" key="17">
    <source>
        <dbReference type="ARBA" id="ARBA00023264"/>
    </source>
</evidence>
<evidence type="ECO:0000313" key="22">
    <source>
        <dbReference type="Proteomes" id="UP001175271"/>
    </source>
</evidence>
<keyword evidence="10 20" id="KW-0548">Nucleotidyltransferase</keyword>
<organism evidence="21 22">
    <name type="scientific">Steinernema hermaphroditum</name>
    <dbReference type="NCBI Taxonomy" id="289476"/>
    <lineage>
        <taxon>Eukaryota</taxon>
        <taxon>Metazoa</taxon>
        <taxon>Ecdysozoa</taxon>
        <taxon>Nematoda</taxon>
        <taxon>Chromadorea</taxon>
        <taxon>Rhabditida</taxon>
        <taxon>Tylenchina</taxon>
        <taxon>Panagrolaimomorpha</taxon>
        <taxon>Strongyloidoidea</taxon>
        <taxon>Steinernematidae</taxon>
        <taxon>Steinernema</taxon>
    </lineage>
</organism>
<evidence type="ECO:0000256" key="15">
    <source>
        <dbReference type="ARBA" id="ARBA00023136"/>
    </source>
</evidence>
<evidence type="ECO:0000256" key="9">
    <source>
        <dbReference type="ARBA" id="ARBA00022679"/>
    </source>
</evidence>
<keyword evidence="14 20" id="KW-0496">Mitochondrion</keyword>
<evidence type="ECO:0000256" key="8">
    <source>
        <dbReference type="ARBA" id="ARBA00022516"/>
    </source>
</evidence>
<reference evidence="21" key="1">
    <citation type="submission" date="2023-06" db="EMBL/GenBank/DDBJ databases">
        <title>Genomic analysis of the entomopathogenic nematode Steinernema hermaphroditum.</title>
        <authorList>
            <person name="Schwarz E.M."/>
            <person name="Heppert J.K."/>
            <person name="Baniya A."/>
            <person name="Schwartz H.T."/>
            <person name="Tan C.-H."/>
            <person name="Antoshechkin I."/>
            <person name="Sternberg P.W."/>
            <person name="Goodrich-Blair H."/>
            <person name="Dillman A.R."/>
        </authorList>
    </citation>
    <scope>NUCLEOTIDE SEQUENCE</scope>
    <source>
        <strain evidence="21">PS9179</strain>
        <tissue evidence="21">Whole animal</tissue>
    </source>
</reference>
<accession>A0AA39IJI8</accession>
<dbReference type="GO" id="GO:0016024">
    <property type="term" value="P:CDP-diacylglycerol biosynthetic process"/>
    <property type="evidence" value="ECO:0007669"/>
    <property type="project" value="UniProtKB-UniRule"/>
</dbReference>
<comment type="caution">
    <text evidence="21">The sequence shown here is derived from an EMBL/GenBank/DDBJ whole genome shotgun (WGS) entry which is preliminary data.</text>
</comment>
<dbReference type="AlphaFoldDB" id="A0AA39IJI8"/>
<evidence type="ECO:0000256" key="6">
    <source>
        <dbReference type="ARBA" id="ARBA00012487"/>
    </source>
</evidence>
<dbReference type="GO" id="GO:0004605">
    <property type="term" value="F:phosphatidate cytidylyltransferase activity"/>
    <property type="evidence" value="ECO:0007669"/>
    <property type="project" value="UniProtKB-UniRule"/>
</dbReference>
<keyword evidence="16 20" id="KW-0594">Phospholipid biosynthesis</keyword>
<dbReference type="EMBL" id="JAUCMV010000001">
    <property type="protein sequence ID" value="KAK0425483.1"/>
    <property type="molecule type" value="Genomic_DNA"/>
</dbReference>
<evidence type="ECO:0000256" key="1">
    <source>
        <dbReference type="ARBA" id="ARBA00001946"/>
    </source>
</evidence>
<sequence>MGDLRNEFLRELIDGLPLDTVEFCFAYGSGAVAQKGENISKKMVDFVIATNDPARFHTDNITRNPRHYSWLRNIGGSRVAKFQQYGGAHLIYNTNIQVNTRKIKYGVVSMSDLKADLLDWRWFYLAGRLQKPVVHVIGPNPKVLDELQENRMSALQVALLILSESFTMEDLLSQIVALSYNGDFRMMVGEDKNKVSKIVQGAMDRLTAVYSPLLATDSRVIVRGARLEQDSSTPAIYHRLNLLPSTVLNRLQMRSRFRDAHYKDIEEVLFNLAHRSDVNRIVASAVSSIVAPSALSQTAKNAVSAGVAKSVAYSGAKLFKMLKSIRL</sequence>
<dbReference type="PANTHER" id="PTHR13619">
    <property type="entry name" value="PHOSPHATIDATE CYTIDYLYLTRANSFERASE, MITOCHONDRIAL"/>
    <property type="match status" value="1"/>
</dbReference>
<evidence type="ECO:0000256" key="18">
    <source>
        <dbReference type="ARBA" id="ARBA00029893"/>
    </source>
</evidence>
<comment type="subcellular location">
    <subcellularLocation>
        <location evidence="2 20">Mitochondrion inner membrane</location>
        <topology evidence="2 20">Peripheral membrane protein</topology>
        <orientation evidence="2 20">Matrix side</orientation>
    </subcellularLocation>
</comment>
<evidence type="ECO:0000256" key="5">
    <source>
        <dbReference type="ARBA" id="ARBA00005458"/>
    </source>
</evidence>
<evidence type="ECO:0000256" key="13">
    <source>
        <dbReference type="ARBA" id="ARBA00023098"/>
    </source>
</evidence>
<evidence type="ECO:0000256" key="7">
    <source>
        <dbReference type="ARBA" id="ARBA00018337"/>
    </source>
</evidence>
<evidence type="ECO:0000256" key="14">
    <source>
        <dbReference type="ARBA" id="ARBA00023128"/>
    </source>
</evidence>
<comment type="similarity">
    <text evidence="5 20">Belongs to the TAM41 family.</text>
</comment>
<evidence type="ECO:0000256" key="11">
    <source>
        <dbReference type="ARBA" id="ARBA00022792"/>
    </source>
</evidence>
<evidence type="ECO:0000256" key="10">
    <source>
        <dbReference type="ARBA" id="ARBA00022695"/>
    </source>
</evidence>
<dbReference type="InterPro" id="IPR015222">
    <property type="entry name" value="Tam41"/>
</dbReference>
<protein>
    <recommendedName>
        <fullName evidence="7 20">Phosphatidate cytidylyltransferase, mitochondrial</fullName>
        <ecNumber evidence="6 20">2.7.7.41</ecNumber>
    </recommendedName>
    <alternativeName>
        <fullName evidence="18 20">CDP-diacylglycerol synthase</fullName>
    </alternativeName>
    <alternativeName>
        <fullName evidence="19 20">Mitochondrial translocator assembly and maintenance protein 41 homolog</fullName>
    </alternativeName>
</protein>
<dbReference type="PIRSF" id="PIRSF028840">
    <property type="entry name" value="Mmp37"/>
    <property type="match status" value="1"/>
</dbReference>
<comment type="pathway">
    <text evidence="3 20">Phospholipid metabolism; CDP-diacylglycerol biosynthesis; CDP-diacylglycerol from sn-glycerol 3-phosphate: step 3/3.</text>
</comment>
<keyword evidence="11 20" id="KW-0999">Mitochondrion inner membrane</keyword>
<name>A0AA39IJI8_9BILA</name>
<dbReference type="Proteomes" id="UP001175271">
    <property type="component" value="Unassembled WGS sequence"/>
</dbReference>
<comment type="cofactor">
    <cofactor evidence="1 20">
        <name>Mg(2+)</name>
        <dbReference type="ChEBI" id="CHEBI:18420"/>
    </cofactor>
</comment>
<evidence type="ECO:0000256" key="3">
    <source>
        <dbReference type="ARBA" id="ARBA00005119"/>
    </source>
</evidence>
<evidence type="ECO:0000256" key="16">
    <source>
        <dbReference type="ARBA" id="ARBA00023209"/>
    </source>
</evidence>
<dbReference type="Pfam" id="PF09139">
    <property type="entry name" value="Tam41_Mmp37"/>
    <property type="match status" value="1"/>
</dbReference>
<comment type="function">
    <text evidence="20">Catalyzes the conversion of phosphatidic acid (PA) to CDP-diacylglycerol (CDP-DAG), an essential intermediate in the synthesis of phosphatidylglycerol, cardiolipin and phosphatidylinositol.</text>
</comment>
<evidence type="ECO:0000313" key="21">
    <source>
        <dbReference type="EMBL" id="KAK0425483.1"/>
    </source>
</evidence>
<keyword evidence="12 20" id="KW-0460">Magnesium</keyword>
<evidence type="ECO:0000256" key="20">
    <source>
        <dbReference type="PIRNR" id="PIRNR028840"/>
    </source>
</evidence>
<evidence type="ECO:0000256" key="12">
    <source>
        <dbReference type="ARBA" id="ARBA00022842"/>
    </source>
</evidence>
<dbReference type="EC" id="2.7.7.41" evidence="6 20"/>
<dbReference type="PANTHER" id="PTHR13619:SF0">
    <property type="entry name" value="PHOSPHATIDATE CYTIDYLYLTRANSFERASE, MITOCHONDRIAL"/>
    <property type="match status" value="1"/>
</dbReference>
<comment type="catalytic activity">
    <reaction evidence="20">
        <text>a 1,2-diacyl-sn-glycero-3-phosphate + CTP + H(+) = a CDP-1,2-diacyl-sn-glycerol + diphosphate</text>
        <dbReference type="Rhea" id="RHEA:16229"/>
        <dbReference type="ChEBI" id="CHEBI:15378"/>
        <dbReference type="ChEBI" id="CHEBI:33019"/>
        <dbReference type="ChEBI" id="CHEBI:37563"/>
        <dbReference type="ChEBI" id="CHEBI:58332"/>
        <dbReference type="ChEBI" id="CHEBI:58608"/>
        <dbReference type="EC" id="2.7.7.41"/>
    </reaction>
</comment>
<gene>
    <name evidence="21" type="ORF">QR680_009230</name>
</gene>
<evidence type="ECO:0000256" key="4">
    <source>
        <dbReference type="ARBA" id="ARBA00005189"/>
    </source>
</evidence>
<keyword evidence="13 20" id="KW-0443">Lipid metabolism</keyword>
<evidence type="ECO:0000256" key="19">
    <source>
        <dbReference type="ARBA" id="ARBA00031502"/>
    </source>
</evidence>
<keyword evidence="17 20" id="KW-1208">Phospholipid metabolism</keyword>
<comment type="pathway">
    <text evidence="4">Lipid metabolism.</text>
</comment>
<keyword evidence="8 20" id="KW-0444">Lipid biosynthesis</keyword>
<keyword evidence="15 20" id="KW-0472">Membrane</keyword>
<keyword evidence="9 20" id="KW-0808">Transferase</keyword>
<evidence type="ECO:0000256" key="2">
    <source>
        <dbReference type="ARBA" id="ARBA00004443"/>
    </source>
</evidence>
<dbReference type="GO" id="GO:0032049">
    <property type="term" value="P:cardiolipin biosynthetic process"/>
    <property type="evidence" value="ECO:0007669"/>
    <property type="project" value="UniProtKB-UniRule"/>
</dbReference>